<dbReference type="Proteomes" id="UP000244450">
    <property type="component" value="Unassembled WGS sequence"/>
</dbReference>
<dbReference type="NCBIfam" id="TIGR02937">
    <property type="entry name" value="sigma70-ECF"/>
    <property type="match status" value="1"/>
</dbReference>
<evidence type="ECO:0000256" key="1">
    <source>
        <dbReference type="ARBA" id="ARBA00010641"/>
    </source>
</evidence>
<dbReference type="InterPro" id="IPR013325">
    <property type="entry name" value="RNA_pol_sigma_r2"/>
</dbReference>
<comment type="similarity">
    <text evidence="1">Belongs to the sigma-70 factor family. ECF subfamily.</text>
</comment>
<evidence type="ECO:0000259" key="5">
    <source>
        <dbReference type="Pfam" id="PF04542"/>
    </source>
</evidence>
<dbReference type="GO" id="GO:0016987">
    <property type="term" value="F:sigma factor activity"/>
    <property type="evidence" value="ECO:0007669"/>
    <property type="project" value="UniProtKB-KW"/>
</dbReference>
<feature type="domain" description="RNA polymerase sigma-70 region 2" evidence="5">
    <location>
        <begin position="33"/>
        <end position="91"/>
    </location>
</feature>
<proteinExistence type="inferred from homology"/>
<keyword evidence="8" id="KW-1185">Reference proteome</keyword>
<evidence type="ECO:0000313" key="8">
    <source>
        <dbReference type="Proteomes" id="UP000244450"/>
    </source>
</evidence>
<dbReference type="NCBIfam" id="TIGR02985">
    <property type="entry name" value="Sig70_bacteroi1"/>
    <property type="match status" value="1"/>
</dbReference>
<comment type="caution">
    <text evidence="7">The sequence shown here is derived from an EMBL/GenBank/DDBJ whole genome shotgun (WGS) entry which is preliminary data.</text>
</comment>
<dbReference type="Gene3D" id="1.10.10.10">
    <property type="entry name" value="Winged helix-like DNA-binding domain superfamily/Winged helix DNA-binding domain"/>
    <property type="match status" value="1"/>
</dbReference>
<organism evidence="7 8">
    <name type="scientific">Chitinophaga parva</name>
    <dbReference type="NCBI Taxonomy" id="2169414"/>
    <lineage>
        <taxon>Bacteria</taxon>
        <taxon>Pseudomonadati</taxon>
        <taxon>Bacteroidota</taxon>
        <taxon>Chitinophagia</taxon>
        <taxon>Chitinophagales</taxon>
        <taxon>Chitinophagaceae</taxon>
        <taxon>Chitinophaga</taxon>
    </lineage>
</organism>
<accession>A0A2T7BJ36</accession>
<evidence type="ECO:0000256" key="3">
    <source>
        <dbReference type="ARBA" id="ARBA00023082"/>
    </source>
</evidence>
<keyword evidence="4" id="KW-0804">Transcription</keyword>
<gene>
    <name evidence="7" type="ORF">DCC81_18735</name>
</gene>
<protein>
    <recommendedName>
        <fullName evidence="9">RNA polymerase sigma-70 factor</fullName>
    </recommendedName>
</protein>
<evidence type="ECO:0000256" key="2">
    <source>
        <dbReference type="ARBA" id="ARBA00023015"/>
    </source>
</evidence>
<dbReference type="SUPFAM" id="SSF88946">
    <property type="entry name" value="Sigma2 domain of RNA polymerase sigma factors"/>
    <property type="match status" value="1"/>
</dbReference>
<dbReference type="Pfam" id="PF08281">
    <property type="entry name" value="Sigma70_r4_2"/>
    <property type="match status" value="1"/>
</dbReference>
<name>A0A2T7BJ36_9BACT</name>
<dbReference type="InterPro" id="IPR014327">
    <property type="entry name" value="RNA_pol_sigma70_bacteroid"/>
</dbReference>
<dbReference type="Gene3D" id="1.10.1740.10">
    <property type="match status" value="1"/>
</dbReference>
<dbReference type="InterPro" id="IPR036388">
    <property type="entry name" value="WH-like_DNA-bd_sf"/>
</dbReference>
<dbReference type="EMBL" id="QCYK01000002">
    <property type="protein sequence ID" value="PUZ26262.1"/>
    <property type="molecule type" value="Genomic_DNA"/>
</dbReference>
<dbReference type="RefSeq" id="WP_108688100.1">
    <property type="nucleotide sequence ID" value="NZ_QCYK01000002.1"/>
</dbReference>
<reference evidence="7 8" key="1">
    <citation type="submission" date="2018-04" db="EMBL/GenBank/DDBJ databases">
        <title>Chitinophaga fuyangensis sp. nov., isolated from soil in a chemical factory.</title>
        <authorList>
            <person name="Chen K."/>
        </authorList>
    </citation>
    <scope>NUCLEOTIDE SEQUENCE [LARGE SCALE GENOMIC DNA]</scope>
    <source>
        <strain evidence="7 8">LY-1</strain>
    </source>
</reference>
<evidence type="ECO:0008006" key="9">
    <source>
        <dbReference type="Google" id="ProtNLM"/>
    </source>
</evidence>
<keyword evidence="2" id="KW-0805">Transcription regulation</keyword>
<dbReference type="InterPro" id="IPR013324">
    <property type="entry name" value="RNA_pol_sigma_r3/r4-like"/>
</dbReference>
<dbReference type="AlphaFoldDB" id="A0A2T7BJ36"/>
<dbReference type="InterPro" id="IPR007627">
    <property type="entry name" value="RNA_pol_sigma70_r2"/>
</dbReference>
<dbReference type="InterPro" id="IPR014284">
    <property type="entry name" value="RNA_pol_sigma-70_dom"/>
</dbReference>
<dbReference type="InterPro" id="IPR039425">
    <property type="entry name" value="RNA_pol_sigma-70-like"/>
</dbReference>
<dbReference type="GO" id="GO:0006352">
    <property type="term" value="P:DNA-templated transcription initiation"/>
    <property type="evidence" value="ECO:0007669"/>
    <property type="project" value="InterPro"/>
</dbReference>
<dbReference type="OrthoDB" id="764811at2"/>
<dbReference type="PANTHER" id="PTHR43133">
    <property type="entry name" value="RNA POLYMERASE ECF-TYPE SIGMA FACTO"/>
    <property type="match status" value="1"/>
</dbReference>
<dbReference type="GO" id="GO:0003677">
    <property type="term" value="F:DNA binding"/>
    <property type="evidence" value="ECO:0007669"/>
    <property type="project" value="InterPro"/>
</dbReference>
<keyword evidence="3" id="KW-0731">Sigma factor</keyword>
<evidence type="ECO:0000313" key="7">
    <source>
        <dbReference type="EMBL" id="PUZ26262.1"/>
    </source>
</evidence>
<dbReference type="Pfam" id="PF04542">
    <property type="entry name" value="Sigma70_r2"/>
    <property type="match status" value="1"/>
</dbReference>
<dbReference type="PANTHER" id="PTHR43133:SF46">
    <property type="entry name" value="RNA POLYMERASE SIGMA-70 FACTOR ECF SUBFAMILY"/>
    <property type="match status" value="1"/>
</dbReference>
<feature type="domain" description="RNA polymerase sigma factor 70 region 4 type 2" evidence="6">
    <location>
        <begin position="123"/>
        <end position="174"/>
    </location>
</feature>
<dbReference type="SUPFAM" id="SSF88659">
    <property type="entry name" value="Sigma3 and sigma4 domains of RNA polymerase sigma factors"/>
    <property type="match status" value="1"/>
</dbReference>
<sequence length="187" mass="22173">MIAATSDIIFWDRFQQGDATAFEMLFNQQWEPLMRYACSIIEDHALVQDVLQNFFIELWQKRTTLPRPESVQAFLVFMLRHRLLNALRSEDIRSRHEQGFAKLVDQEEGHTASQLYMKEVYAQLHHYVDSLPPRMRQVFYMHRMEHKTVAEIASLLNASEQTIRNQLNTATKRLRLQLKSSFLTLFL</sequence>
<evidence type="ECO:0000259" key="6">
    <source>
        <dbReference type="Pfam" id="PF08281"/>
    </source>
</evidence>
<dbReference type="InterPro" id="IPR013249">
    <property type="entry name" value="RNA_pol_sigma70_r4_t2"/>
</dbReference>
<evidence type="ECO:0000256" key="4">
    <source>
        <dbReference type="ARBA" id="ARBA00023163"/>
    </source>
</evidence>